<dbReference type="KEGG" id="gsn:YC6258_02877"/>
<evidence type="ECO:0000313" key="1">
    <source>
        <dbReference type="EMBL" id="AJQ94914.1"/>
    </source>
</evidence>
<reference evidence="1 2" key="1">
    <citation type="submission" date="2014-01" db="EMBL/GenBank/DDBJ databases">
        <title>Full genme sequencing of cellulolytic bacterium Gynuella sunshinyii YC6258T gen. nov., sp. nov.</title>
        <authorList>
            <person name="Khan H."/>
            <person name="Chung E.J."/>
            <person name="Chung Y.R."/>
        </authorList>
    </citation>
    <scope>NUCLEOTIDE SEQUENCE [LARGE SCALE GENOMIC DNA]</scope>
    <source>
        <strain evidence="1 2">YC6258</strain>
    </source>
</reference>
<dbReference type="RefSeq" id="WP_044617345.1">
    <property type="nucleotide sequence ID" value="NZ_CP007142.1"/>
</dbReference>
<gene>
    <name evidence="1" type="ORF">YC6258_02877</name>
</gene>
<name>A0A0C5VWT3_9GAMM</name>
<keyword evidence="2" id="KW-1185">Reference proteome</keyword>
<dbReference type="PATRIC" id="fig|1445510.3.peg.2846"/>
<dbReference type="SUPFAM" id="SSF48371">
    <property type="entry name" value="ARM repeat"/>
    <property type="match status" value="1"/>
</dbReference>
<dbReference type="Pfam" id="PF08713">
    <property type="entry name" value="DNA_alkylation"/>
    <property type="match status" value="1"/>
</dbReference>
<accession>A0A0C5VWT3</accession>
<dbReference type="EMBL" id="CP007142">
    <property type="protein sequence ID" value="AJQ94914.1"/>
    <property type="molecule type" value="Genomic_DNA"/>
</dbReference>
<organism evidence="1 2">
    <name type="scientific">Gynuella sunshinyii YC6258</name>
    <dbReference type="NCBI Taxonomy" id="1445510"/>
    <lineage>
        <taxon>Bacteria</taxon>
        <taxon>Pseudomonadati</taxon>
        <taxon>Pseudomonadota</taxon>
        <taxon>Gammaproteobacteria</taxon>
        <taxon>Oceanospirillales</taxon>
        <taxon>Saccharospirillaceae</taxon>
        <taxon>Gynuella</taxon>
    </lineage>
</organism>
<sequence length="371" mass="42601">MATIKDHISEQLVRCLANHLQAHLSSFRRSEFEQLIIPKLPALEFKQRVQLITDELHRILPADTRQRYRLITALLQPNVTEDRQSNEYGLSGWGTLPLCAVVGQYGQSAFKQSMEMLKALTPHFSAEFDVRYFLLADQSKALKILSTWVQSNNHHVRRLVSEGTRPRLPWAMQLPQLIADPTPVLPLLTALRDDSEEYVRRSVANHLNDIAKDHPDLVADLAHDWLKDATPERQKLIRHACRTLIKQGHPNTLAAFGLNTREFELIDLKLKQRQICLGETLDFQCKLRSTASTGQTLMIDYLLHFRKANGQQKPKVFKWKQITLAAGKTVELSRRHAIRSITTRRYYEGLQSLSLRINGQDAGWTDFELTC</sequence>
<dbReference type="InterPro" id="IPR016024">
    <property type="entry name" value="ARM-type_fold"/>
</dbReference>
<dbReference type="Proteomes" id="UP000032266">
    <property type="component" value="Chromosome"/>
</dbReference>
<evidence type="ECO:0000313" key="2">
    <source>
        <dbReference type="Proteomes" id="UP000032266"/>
    </source>
</evidence>
<dbReference type="STRING" id="1445510.YC6258_02877"/>
<dbReference type="InterPro" id="IPR014825">
    <property type="entry name" value="DNA_alkylation"/>
</dbReference>
<dbReference type="AlphaFoldDB" id="A0A0C5VWT3"/>
<protein>
    <submittedName>
        <fullName evidence="1">DNA alkylation repair enzyme</fullName>
    </submittedName>
</protein>
<dbReference type="OrthoDB" id="9797162at2"/>
<dbReference type="HOGENOM" id="CLU_064289_0_0_6"/>
<dbReference type="Gene3D" id="1.25.40.290">
    <property type="entry name" value="ARM repeat domains"/>
    <property type="match status" value="1"/>
</dbReference>
<proteinExistence type="predicted"/>